<comment type="caution">
    <text evidence="2">The sequence shown here is derived from an EMBL/GenBank/DDBJ whole genome shotgun (WGS) entry which is preliminary data.</text>
</comment>
<organism evidence="2 4">
    <name type="scientific">Dreissena polymorpha</name>
    <name type="common">Zebra mussel</name>
    <name type="synonym">Mytilus polymorpha</name>
    <dbReference type="NCBI Taxonomy" id="45954"/>
    <lineage>
        <taxon>Eukaryota</taxon>
        <taxon>Metazoa</taxon>
        <taxon>Spiralia</taxon>
        <taxon>Lophotrochozoa</taxon>
        <taxon>Mollusca</taxon>
        <taxon>Bivalvia</taxon>
        <taxon>Autobranchia</taxon>
        <taxon>Heteroconchia</taxon>
        <taxon>Euheterodonta</taxon>
        <taxon>Imparidentia</taxon>
        <taxon>Neoheterodontei</taxon>
        <taxon>Myida</taxon>
        <taxon>Dreissenoidea</taxon>
        <taxon>Dreissenidae</taxon>
        <taxon>Dreissena</taxon>
    </lineage>
</organism>
<dbReference type="PROSITE" id="PS50228">
    <property type="entry name" value="SUEL_LECTIN"/>
    <property type="match status" value="1"/>
</dbReference>
<keyword evidence="4" id="KW-1185">Reference proteome</keyword>
<protein>
    <recommendedName>
        <fullName evidence="1">SUEL-type lectin domain-containing protein</fullName>
    </recommendedName>
</protein>
<dbReference type="Pfam" id="PF02140">
    <property type="entry name" value="SUEL_Lectin"/>
    <property type="match status" value="1"/>
</dbReference>
<accession>A0A9D4KK01</accession>
<reference evidence="2" key="2">
    <citation type="submission" date="2020-11" db="EMBL/GenBank/DDBJ databases">
        <authorList>
            <person name="McCartney M.A."/>
            <person name="Auch B."/>
            <person name="Kono T."/>
            <person name="Mallez S."/>
            <person name="Becker A."/>
            <person name="Gohl D.M."/>
            <person name="Silverstein K.A.T."/>
            <person name="Koren S."/>
            <person name="Bechman K.B."/>
            <person name="Herman A."/>
            <person name="Abrahante J.E."/>
            <person name="Garbe J."/>
        </authorList>
    </citation>
    <scope>NUCLEOTIDE SEQUENCE</scope>
    <source>
        <strain evidence="2">Duluth1</strain>
        <tissue evidence="2">Whole animal</tissue>
    </source>
</reference>
<dbReference type="PANTHER" id="PTHR46780">
    <property type="entry name" value="PROTEIN EVA-1"/>
    <property type="match status" value="1"/>
</dbReference>
<dbReference type="GO" id="GO:0030246">
    <property type="term" value="F:carbohydrate binding"/>
    <property type="evidence" value="ECO:0007669"/>
    <property type="project" value="InterPro"/>
</dbReference>
<feature type="domain" description="SUEL-type lectin" evidence="1">
    <location>
        <begin position="1"/>
        <end position="72"/>
    </location>
</feature>
<reference evidence="2" key="1">
    <citation type="journal article" date="2019" name="bioRxiv">
        <title>The Genome of the Zebra Mussel, Dreissena polymorpha: A Resource for Invasive Species Research.</title>
        <authorList>
            <person name="McCartney M.A."/>
            <person name="Auch B."/>
            <person name="Kono T."/>
            <person name="Mallez S."/>
            <person name="Zhang Y."/>
            <person name="Obille A."/>
            <person name="Becker A."/>
            <person name="Abrahante J.E."/>
            <person name="Garbe J."/>
            <person name="Badalamenti J.P."/>
            <person name="Herman A."/>
            <person name="Mangelson H."/>
            <person name="Liachko I."/>
            <person name="Sullivan S."/>
            <person name="Sone E.D."/>
            <person name="Koren S."/>
            <person name="Silverstein K.A.T."/>
            <person name="Beckman K.B."/>
            <person name="Gohl D.M."/>
        </authorList>
    </citation>
    <scope>NUCLEOTIDE SEQUENCE</scope>
    <source>
        <strain evidence="2">Duluth1</strain>
        <tissue evidence="2">Whole animal</tissue>
    </source>
</reference>
<dbReference type="EMBL" id="JAIWYP010000004">
    <property type="protein sequence ID" value="KAH3840971.1"/>
    <property type="molecule type" value="Genomic_DNA"/>
</dbReference>
<dbReference type="Gene3D" id="2.60.120.740">
    <property type="match status" value="1"/>
</dbReference>
<evidence type="ECO:0000313" key="2">
    <source>
        <dbReference type="EMBL" id="KAH3840970.1"/>
    </source>
</evidence>
<evidence type="ECO:0000313" key="4">
    <source>
        <dbReference type="Proteomes" id="UP000828390"/>
    </source>
</evidence>
<evidence type="ECO:0000313" key="3">
    <source>
        <dbReference type="EMBL" id="KAH3840971.1"/>
    </source>
</evidence>
<name>A0A9D4KK01_DREPO</name>
<dbReference type="InterPro" id="IPR000922">
    <property type="entry name" value="Lectin_gal-bd_dom"/>
</dbReference>
<evidence type="ECO:0000259" key="1">
    <source>
        <dbReference type="PROSITE" id="PS50228"/>
    </source>
</evidence>
<dbReference type="InterPro" id="IPR043159">
    <property type="entry name" value="Lectin_gal-bd_sf"/>
</dbReference>
<dbReference type="EMBL" id="JAIWYP010000004">
    <property type="protein sequence ID" value="KAH3840970.1"/>
    <property type="molecule type" value="Genomic_DNA"/>
</dbReference>
<dbReference type="AlphaFoldDB" id="A0A9D4KK01"/>
<gene>
    <name evidence="2" type="ORF">DPMN_114428</name>
    <name evidence="3" type="ORF">DPMN_114429</name>
</gene>
<sequence>MHLSCPADLVIHIGKAVYGRIQAGDICPHPMIQTTECESETSTDIVKNLCQGMTSCHLKASNAIFDDPCTMT</sequence>
<proteinExistence type="predicted"/>
<dbReference type="Proteomes" id="UP000828390">
    <property type="component" value="Unassembled WGS sequence"/>
</dbReference>